<accession>A0AA86Q986</accession>
<dbReference type="Proteomes" id="UP001642409">
    <property type="component" value="Unassembled WGS sequence"/>
</dbReference>
<evidence type="ECO:0000313" key="2">
    <source>
        <dbReference type="EMBL" id="CAL6049622.1"/>
    </source>
</evidence>
<name>A0AA86Q986_9EUKA</name>
<reference evidence="2 3" key="2">
    <citation type="submission" date="2024-07" db="EMBL/GenBank/DDBJ databases">
        <authorList>
            <person name="Akdeniz Z."/>
        </authorList>
    </citation>
    <scope>NUCLEOTIDE SEQUENCE [LARGE SCALE GENOMIC DNA]</scope>
</reference>
<dbReference type="AlphaFoldDB" id="A0AA86Q986"/>
<protein>
    <submittedName>
        <fullName evidence="2">Hypothetical_protein</fullName>
    </submittedName>
</protein>
<evidence type="ECO:0000313" key="3">
    <source>
        <dbReference type="Proteomes" id="UP001642409"/>
    </source>
</evidence>
<comment type="caution">
    <text evidence="1">The sequence shown here is derived from an EMBL/GenBank/DDBJ whole genome shotgun (WGS) entry which is preliminary data.</text>
</comment>
<proteinExistence type="predicted"/>
<evidence type="ECO:0000313" key="1">
    <source>
        <dbReference type="EMBL" id="CAI9948527.1"/>
    </source>
</evidence>
<dbReference type="EMBL" id="CAXDID020000181">
    <property type="protein sequence ID" value="CAL6049622.1"/>
    <property type="molecule type" value="Genomic_DNA"/>
</dbReference>
<reference evidence="1" key="1">
    <citation type="submission" date="2023-06" db="EMBL/GenBank/DDBJ databases">
        <authorList>
            <person name="Kurt Z."/>
        </authorList>
    </citation>
    <scope>NUCLEOTIDE SEQUENCE</scope>
</reference>
<keyword evidence="3" id="KW-1185">Reference proteome</keyword>
<gene>
    <name evidence="1" type="ORF">HINF_LOCUS36172</name>
    <name evidence="2" type="ORF">HINF_LOCUS43476</name>
</gene>
<organism evidence="1">
    <name type="scientific">Hexamita inflata</name>
    <dbReference type="NCBI Taxonomy" id="28002"/>
    <lineage>
        <taxon>Eukaryota</taxon>
        <taxon>Metamonada</taxon>
        <taxon>Diplomonadida</taxon>
        <taxon>Hexamitidae</taxon>
        <taxon>Hexamitinae</taxon>
        <taxon>Hexamita</taxon>
    </lineage>
</organism>
<sequence>MFRKYSNSLDDKLQIVRSQREELDPATILEYQFDKFEFRHMDYESELLLDLSALQQDLDELESDWRFVRSYLDLQKVNINQYFETALQTARSSLQYDLQVTKKHIICDIDLKTNNLSQQLIEAKNYALIRSQQAQQSQIDSLHQLTLKIQSAESSRTNWVDKMNYLLQEVNKELSHQIITEINEFQAEKSHFENAFFNSTKFIDEEIQNEKEELQKTIIQIANAVK</sequence>
<dbReference type="EMBL" id="CATOUU010000789">
    <property type="protein sequence ID" value="CAI9948527.1"/>
    <property type="molecule type" value="Genomic_DNA"/>
</dbReference>